<proteinExistence type="predicted"/>
<dbReference type="EMBL" id="JAPOHD010000005">
    <property type="protein sequence ID" value="MCY1719061.1"/>
    <property type="molecule type" value="Genomic_DNA"/>
</dbReference>
<keyword evidence="2" id="KW-1185">Reference proteome</keyword>
<organism evidence="1 2">
    <name type="scientific">Draconibacterium aestuarii</name>
    <dbReference type="NCBI Taxonomy" id="2998507"/>
    <lineage>
        <taxon>Bacteria</taxon>
        <taxon>Pseudomonadati</taxon>
        <taxon>Bacteroidota</taxon>
        <taxon>Bacteroidia</taxon>
        <taxon>Marinilabiliales</taxon>
        <taxon>Prolixibacteraceae</taxon>
        <taxon>Draconibacterium</taxon>
    </lineage>
</organism>
<accession>A0A9X3F1X7</accession>
<reference evidence="1" key="1">
    <citation type="submission" date="2022-11" db="EMBL/GenBank/DDBJ databases">
        <title>Marilongibacter aestuarii gen. nov., sp. nov., isolated from tidal flat sediment.</title>
        <authorList>
            <person name="Jiayan W."/>
        </authorList>
    </citation>
    <scope>NUCLEOTIDE SEQUENCE</scope>
    <source>
        <strain evidence="1">Z1-6</strain>
    </source>
</reference>
<evidence type="ECO:0000313" key="1">
    <source>
        <dbReference type="EMBL" id="MCY1719061.1"/>
    </source>
</evidence>
<dbReference type="Proteomes" id="UP001145087">
    <property type="component" value="Unassembled WGS sequence"/>
</dbReference>
<dbReference type="InterPro" id="IPR001539">
    <property type="entry name" value="Peptidase_U32"/>
</dbReference>
<dbReference type="PANTHER" id="PTHR30217:SF10">
    <property type="entry name" value="23S RRNA 5-HYDROXYCYTIDINE C2501 SYNTHASE"/>
    <property type="match status" value="1"/>
</dbReference>
<protein>
    <submittedName>
        <fullName evidence="1">U32 family peptidase</fullName>
    </submittedName>
</protein>
<dbReference type="RefSeq" id="WP_343331398.1">
    <property type="nucleotide sequence ID" value="NZ_JAPOHD010000005.1"/>
</dbReference>
<sequence>MQKPELLLPVGNPESFYAALKGGADAIYLGLKQFNARGRAKNFTNGQLFTILKEAKKNRVVVYLTLNTVIKNHEIPELIDYLYFLSNTKVDGVIIQDWGVYYIAKRYFPNLVLHASTQMGIHNSVGANFGGKKGMERVVLARELTIKELANICRKSKVETEVFIHGALCYSFSGMCLYSSYAGGRGANRGLCTQPCRRTYSAVKKSEYLFNLKDNQLIDLVGEFEKMGVSSLKIEGRMKSGEYTYRVAKAYRMTLDDESTREQAKELLALDFGREKTAYFMGKDVRSAVSDKTVAGVLLGKVVRTQGALIFLSSKMKIEPGFRLRFHIPNTEKQESVKVREVEFENGLYKINSGDKRVKANSEVYLSGINDVKFSSKLDDSAQRNSQINQGLKRKILGEIKGNNRAKKEEFYFRINSMEWLRKMNLNEMDGLFLAFSKITWSRFDPNTPFIQKFADKIYVELPKFIPEDSLPFYRDLIAEMIKSGIRNFVISHLSQKELIPPKCKVITNENVYVFNDAAATCYKKEGIATFTYPQEIDFETLFSLSHKDGILPVYFHPELFYSRMPIDMHNETNDLSDDMNLRLHRYRRNGVTSIVPTVPVSISQSKNKLKNNGFLRYLIDLSYEPVSKNRAKTIKSRILRSEQIQPSNTFNFNKGLK</sequence>
<gene>
    <name evidence="1" type="ORF">OU798_01820</name>
</gene>
<dbReference type="AlphaFoldDB" id="A0A9X3F1X7"/>
<dbReference type="PANTHER" id="PTHR30217">
    <property type="entry name" value="PEPTIDASE U32 FAMILY"/>
    <property type="match status" value="1"/>
</dbReference>
<evidence type="ECO:0000313" key="2">
    <source>
        <dbReference type="Proteomes" id="UP001145087"/>
    </source>
</evidence>
<dbReference type="InterPro" id="IPR051454">
    <property type="entry name" value="RNA/ubiquinone_mod_enzymes"/>
</dbReference>
<name>A0A9X3F1X7_9BACT</name>
<comment type="caution">
    <text evidence="1">The sequence shown here is derived from an EMBL/GenBank/DDBJ whole genome shotgun (WGS) entry which is preliminary data.</text>
</comment>
<dbReference type="Pfam" id="PF01136">
    <property type="entry name" value="Peptidase_U32"/>
    <property type="match status" value="1"/>
</dbReference>